<dbReference type="Proteomes" id="UP000019486">
    <property type="component" value="Unassembled WGS sequence"/>
</dbReference>
<dbReference type="RefSeq" id="WP_037455145.1">
    <property type="nucleotide sequence ID" value="NZ_AVFL01000013.1"/>
</dbReference>
<dbReference type="EMBL" id="AVFL01000013">
    <property type="protein sequence ID" value="EWY39250.1"/>
    <property type="molecule type" value="Genomic_DNA"/>
</dbReference>
<protein>
    <submittedName>
        <fullName evidence="3">Transposase</fullName>
    </submittedName>
</protein>
<dbReference type="InterPro" id="IPR024445">
    <property type="entry name" value="Tnp_ISXO2-like"/>
</dbReference>
<feature type="region of interest" description="Disordered" evidence="1">
    <location>
        <begin position="157"/>
        <end position="176"/>
    </location>
</feature>
<gene>
    <name evidence="3" type="ORF">N825_07985</name>
</gene>
<dbReference type="Pfam" id="PF12762">
    <property type="entry name" value="DDE_Tnp_IS1595"/>
    <property type="match status" value="1"/>
</dbReference>
<dbReference type="SMART" id="SM01126">
    <property type="entry name" value="DDE_Tnp_IS1595"/>
    <property type="match status" value="1"/>
</dbReference>
<comment type="caution">
    <text evidence="3">The sequence shown here is derived from an EMBL/GenBank/DDBJ whole genome shotgun (WGS) entry which is preliminary data.</text>
</comment>
<dbReference type="PATRIC" id="fig|1385369.3.peg.3780"/>
<accession>W9GZ98</accession>
<keyword evidence="4" id="KW-1185">Reference proteome</keyword>
<reference evidence="3 4" key="1">
    <citation type="submission" date="2013-08" db="EMBL/GenBank/DDBJ databases">
        <title>The genome sequence of Skermanella stibiiresistens.</title>
        <authorList>
            <person name="Zhu W."/>
            <person name="Wang G."/>
        </authorList>
    </citation>
    <scope>NUCLEOTIDE SEQUENCE [LARGE SCALE GENOMIC DNA]</scope>
    <source>
        <strain evidence="3 4">SB22</strain>
    </source>
</reference>
<feature type="domain" description="ISXO2-like transposase" evidence="2">
    <location>
        <begin position="140"/>
        <end position="290"/>
    </location>
</feature>
<dbReference type="InterPro" id="IPR024442">
    <property type="entry name" value="Transposase_Zn_ribbon"/>
</dbReference>
<evidence type="ECO:0000313" key="4">
    <source>
        <dbReference type="Proteomes" id="UP000019486"/>
    </source>
</evidence>
<dbReference type="Pfam" id="PF12760">
    <property type="entry name" value="Zn_ribbon_IS1595"/>
    <property type="match status" value="1"/>
</dbReference>
<dbReference type="NCBIfam" id="NF033547">
    <property type="entry name" value="transpos_IS1595"/>
    <property type="match status" value="1"/>
</dbReference>
<evidence type="ECO:0000259" key="2">
    <source>
        <dbReference type="SMART" id="SM01126"/>
    </source>
</evidence>
<dbReference type="OrthoDB" id="271821at2"/>
<evidence type="ECO:0000256" key="1">
    <source>
        <dbReference type="SAM" id="MobiDB-lite"/>
    </source>
</evidence>
<evidence type="ECO:0000313" key="3">
    <source>
        <dbReference type="EMBL" id="EWY39250.1"/>
    </source>
</evidence>
<name>W9GZ98_9PROT</name>
<dbReference type="STRING" id="1385369.N825_07985"/>
<feature type="compositionally biased region" description="Basic and acidic residues" evidence="1">
    <location>
        <begin position="159"/>
        <end position="176"/>
    </location>
</feature>
<proteinExistence type="predicted"/>
<dbReference type="AlphaFoldDB" id="W9GZ98"/>
<sequence length="331" mass="36835">MAQHFLMSAAARTISLKAILRLSDADAWTMFRKLRWPETDGAPVCPHCQCPICYDVKRGATPRYRCKACRRDFSPTSGTLFAYHKLHIRDYMAAIVIFVNAVKGISALQLGRDLDVSYKAAFVLGHKLREAMATEMKGATVGGAGAVVEVDGCHVGGHVRPENRKEDRRDRRLAQNQTGKREVVVAIRERDGRTLTAVFKSEASSVAFIKARVEKGSTIHTDEGLGWEKLRAKFPVKVINHSLAYSTDEACTNQAESFFSRLRRAELGQHHHISGIYLGRYAGEMAWREDHRRKPNGTLFGLVAKRAGAMGQSVDFCGYWQRGGNVGKQKG</sequence>
<organism evidence="3 4">
    <name type="scientific">Skermanella stibiiresistens SB22</name>
    <dbReference type="NCBI Taxonomy" id="1385369"/>
    <lineage>
        <taxon>Bacteria</taxon>
        <taxon>Pseudomonadati</taxon>
        <taxon>Pseudomonadota</taxon>
        <taxon>Alphaproteobacteria</taxon>
        <taxon>Rhodospirillales</taxon>
        <taxon>Azospirillaceae</taxon>
        <taxon>Skermanella</taxon>
    </lineage>
</organism>